<dbReference type="AlphaFoldDB" id="A0AAD6Z6K9"/>
<accession>A0AAD6Z6K9</accession>
<proteinExistence type="predicted"/>
<evidence type="ECO:0000313" key="2">
    <source>
        <dbReference type="EMBL" id="KAJ7309337.1"/>
    </source>
</evidence>
<dbReference type="EMBL" id="JARIHO010000082">
    <property type="protein sequence ID" value="KAJ7309337.1"/>
    <property type="molecule type" value="Genomic_DNA"/>
</dbReference>
<dbReference type="Proteomes" id="UP001218218">
    <property type="component" value="Unassembled WGS sequence"/>
</dbReference>
<protein>
    <submittedName>
        <fullName evidence="2">Uncharacterized protein</fullName>
    </submittedName>
</protein>
<gene>
    <name evidence="2" type="ORF">DFH08DRAFT_944241</name>
</gene>
<reference evidence="2" key="1">
    <citation type="submission" date="2023-03" db="EMBL/GenBank/DDBJ databases">
        <title>Massive genome expansion in bonnet fungi (Mycena s.s.) driven by repeated elements and novel gene families across ecological guilds.</title>
        <authorList>
            <consortium name="Lawrence Berkeley National Laboratory"/>
            <person name="Harder C.B."/>
            <person name="Miyauchi S."/>
            <person name="Viragh M."/>
            <person name="Kuo A."/>
            <person name="Thoen E."/>
            <person name="Andreopoulos B."/>
            <person name="Lu D."/>
            <person name="Skrede I."/>
            <person name="Drula E."/>
            <person name="Henrissat B."/>
            <person name="Morin E."/>
            <person name="Kohler A."/>
            <person name="Barry K."/>
            <person name="LaButti K."/>
            <person name="Morin E."/>
            <person name="Salamov A."/>
            <person name="Lipzen A."/>
            <person name="Mereny Z."/>
            <person name="Hegedus B."/>
            <person name="Baldrian P."/>
            <person name="Stursova M."/>
            <person name="Weitz H."/>
            <person name="Taylor A."/>
            <person name="Grigoriev I.V."/>
            <person name="Nagy L.G."/>
            <person name="Martin F."/>
            <person name="Kauserud H."/>
        </authorList>
    </citation>
    <scope>NUCLEOTIDE SEQUENCE</scope>
    <source>
        <strain evidence="2">CBHHK002</strain>
    </source>
</reference>
<name>A0AAD6Z6K9_9AGAR</name>
<feature type="region of interest" description="Disordered" evidence="1">
    <location>
        <begin position="71"/>
        <end position="90"/>
    </location>
</feature>
<comment type="caution">
    <text evidence="2">The sequence shown here is derived from an EMBL/GenBank/DDBJ whole genome shotgun (WGS) entry which is preliminary data.</text>
</comment>
<evidence type="ECO:0000256" key="1">
    <source>
        <dbReference type="SAM" id="MobiDB-lite"/>
    </source>
</evidence>
<sequence>MGVPLARCCSVEYRAGPKEARPGIDLRCFPELRALADGQKVVLDVQGGGEGRSRVGGQKFRGIESQKWGSRSLSSYRQSDGQPLYSQDSSPLQNLASEEWTIGALQELELDLRLLEGSFKFKTFQSYDKDSSLGMSSLRLMPGSVYININVILPEFPSNCEASTDANDAETTQRVGTMKRFGRGMRLWKTPHRQVAPSSDFAFENSTLLRVGRTLFRAYIALLAQLKSPSSTALAKYSDSRSQRRGGAFCHHFQTPTLAWRTAELLNTPGPTGIRVQM</sequence>
<organism evidence="2 3">
    <name type="scientific">Mycena albidolilacea</name>
    <dbReference type="NCBI Taxonomy" id="1033008"/>
    <lineage>
        <taxon>Eukaryota</taxon>
        <taxon>Fungi</taxon>
        <taxon>Dikarya</taxon>
        <taxon>Basidiomycota</taxon>
        <taxon>Agaricomycotina</taxon>
        <taxon>Agaricomycetes</taxon>
        <taxon>Agaricomycetidae</taxon>
        <taxon>Agaricales</taxon>
        <taxon>Marasmiineae</taxon>
        <taxon>Mycenaceae</taxon>
        <taxon>Mycena</taxon>
    </lineage>
</organism>
<evidence type="ECO:0000313" key="3">
    <source>
        <dbReference type="Proteomes" id="UP001218218"/>
    </source>
</evidence>
<keyword evidence="3" id="KW-1185">Reference proteome</keyword>